<protein>
    <recommendedName>
        <fullName evidence="8">Permease IIC component</fullName>
    </recommendedName>
</protein>
<gene>
    <name evidence="11" type="ORF">I6N95_07255</name>
</gene>
<accession>A0A940SRG5</accession>
<feature type="transmembrane region" description="Helical" evidence="9">
    <location>
        <begin position="134"/>
        <end position="157"/>
    </location>
</feature>
<evidence type="ECO:0000313" key="11">
    <source>
        <dbReference type="EMBL" id="MBP1040797.1"/>
    </source>
</evidence>
<keyword evidence="3 8" id="KW-1003">Cell membrane</keyword>
<evidence type="ECO:0000256" key="3">
    <source>
        <dbReference type="ARBA" id="ARBA00022475"/>
    </source>
</evidence>
<feature type="domain" description="PTS EIIC type-3" evidence="10">
    <location>
        <begin position="8"/>
        <end position="411"/>
    </location>
</feature>
<dbReference type="GO" id="GO:0005886">
    <property type="term" value="C:plasma membrane"/>
    <property type="evidence" value="ECO:0007669"/>
    <property type="project" value="UniProtKB-SubCell"/>
</dbReference>
<feature type="transmembrane region" description="Helical" evidence="9">
    <location>
        <begin position="324"/>
        <end position="345"/>
    </location>
</feature>
<dbReference type="EMBL" id="JAEEGA010000004">
    <property type="protein sequence ID" value="MBP1040797.1"/>
    <property type="molecule type" value="Genomic_DNA"/>
</dbReference>
<reference evidence="11" key="1">
    <citation type="submission" date="2020-12" db="EMBL/GenBank/DDBJ databases">
        <title>Vagococcus allomyrinae sp. nov. and Enterococcus lavae sp. nov., isolated from the larvae of Allomyrina dichotoma.</title>
        <authorList>
            <person name="Lee S.D."/>
        </authorList>
    </citation>
    <scope>NUCLEOTIDE SEQUENCE</scope>
    <source>
        <strain evidence="11">BWB3-3</strain>
    </source>
</reference>
<dbReference type="RefSeq" id="WP_209526213.1">
    <property type="nucleotide sequence ID" value="NZ_JAEEGA010000004.1"/>
</dbReference>
<feature type="transmembrane region" description="Helical" evidence="9">
    <location>
        <begin position="32"/>
        <end position="57"/>
    </location>
</feature>
<dbReference type="GO" id="GO:0008982">
    <property type="term" value="F:protein-N(PI)-phosphohistidine-sugar phosphotransferase activity"/>
    <property type="evidence" value="ECO:0007669"/>
    <property type="project" value="UniProtKB-UniRule"/>
</dbReference>
<evidence type="ECO:0000256" key="9">
    <source>
        <dbReference type="SAM" id="Phobius"/>
    </source>
</evidence>
<feature type="transmembrane region" description="Helical" evidence="9">
    <location>
        <begin position="282"/>
        <end position="304"/>
    </location>
</feature>
<feature type="transmembrane region" description="Helical" evidence="9">
    <location>
        <begin position="77"/>
        <end position="97"/>
    </location>
</feature>
<dbReference type="InterPro" id="IPR004796">
    <property type="entry name" value="PTS_IIC_cello"/>
</dbReference>
<evidence type="ECO:0000256" key="7">
    <source>
        <dbReference type="ARBA" id="ARBA00023136"/>
    </source>
</evidence>
<keyword evidence="12" id="KW-1185">Reference proteome</keyword>
<dbReference type="InterPro" id="IPR003352">
    <property type="entry name" value="PTS_EIIC"/>
</dbReference>
<evidence type="ECO:0000256" key="5">
    <source>
        <dbReference type="ARBA" id="ARBA00022692"/>
    </source>
</evidence>
<keyword evidence="4 8" id="KW-0762">Sugar transport</keyword>
<dbReference type="PROSITE" id="PS51105">
    <property type="entry name" value="PTS_EIIC_TYPE_3"/>
    <property type="match status" value="1"/>
</dbReference>
<dbReference type="GO" id="GO:0009401">
    <property type="term" value="P:phosphoenolpyruvate-dependent sugar phosphotransferase system"/>
    <property type="evidence" value="ECO:0007669"/>
    <property type="project" value="InterPro"/>
</dbReference>
<evidence type="ECO:0000256" key="2">
    <source>
        <dbReference type="ARBA" id="ARBA00022448"/>
    </source>
</evidence>
<evidence type="ECO:0000256" key="1">
    <source>
        <dbReference type="ARBA" id="ARBA00004651"/>
    </source>
</evidence>
<keyword evidence="5 9" id="KW-0812">Transmembrane</keyword>
<comment type="subcellular location">
    <subcellularLocation>
        <location evidence="1">Cell membrane</location>
        <topology evidence="1">Multi-pass membrane protein</topology>
    </subcellularLocation>
</comment>
<keyword evidence="6 9" id="KW-1133">Transmembrane helix</keyword>
<feature type="transmembrane region" description="Helical" evidence="9">
    <location>
        <begin position="178"/>
        <end position="211"/>
    </location>
</feature>
<dbReference type="GO" id="GO:1902815">
    <property type="term" value="P:N,N'-diacetylchitobiose import"/>
    <property type="evidence" value="ECO:0007669"/>
    <property type="project" value="TreeGrafter"/>
</dbReference>
<dbReference type="NCBIfam" id="TIGR00410">
    <property type="entry name" value="lacE"/>
    <property type="match status" value="1"/>
</dbReference>
<dbReference type="PANTHER" id="PTHR33989:SF4">
    <property type="entry name" value="PTS SYSTEM N,N'-DIACETYLCHITOBIOSE-SPECIFIC EIIC COMPONENT"/>
    <property type="match status" value="1"/>
</dbReference>
<feature type="transmembrane region" description="Helical" evidence="9">
    <location>
        <begin position="391"/>
        <end position="412"/>
    </location>
</feature>
<keyword evidence="2 8" id="KW-0813">Transport</keyword>
<evidence type="ECO:0000313" key="12">
    <source>
        <dbReference type="Proteomes" id="UP000674938"/>
    </source>
</evidence>
<sequence>MNKFIAFMEKHFIPVAAKIGAQRHLVAIRDGFIVTMPLMILGSFGVLINNFPIPPYINFMNNLFGEGKWQAFGNNLANGTFSILALLIAFTVAYNLTKGYGKDALAGGVISVSSFFSLGALAPDDQGALSNAGLGSQGLFLALIVAIVSTEVFRRLADNKKLVINMPDGVPPAVSRSFAALFPAMITVSIFAFITALFQAAGITSLVTAFYQLVQEPFMGLANSYPAALLLGFISAFLWFFGLHGANIIDPFMQTINIPAIEANVKALEAGQKMPYIVNKPFFDSFVNLGGTGATLGLIIAIFLVARQHKAYMTVAKLSVAPGIFMINEPIMFGLPVVLNPLLFIPYVLTPLVLVTVAYFATAVGLVPAATIIAPWTTPPIIGGALATQSLAGGILAAVNLLISVLIYLPFVKMAQIQESRRVDSEHA</sequence>
<comment type="function">
    <text evidence="8">The phosphoenolpyruvate-dependent sugar phosphotransferase system (PTS), a major carbohydrate active -transport system, catalyzes the phosphorylation of incoming sugar substrates concomitant with their translocation across the cell membrane.</text>
</comment>
<name>A0A940SRG5_9ENTE</name>
<evidence type="ECO:0000259" key="10">
    <source>
        <dbReference type="PROSITE" id="PS51105"/>
    </source>
</evidence>
<dbReference type="AlphaFoldDB" id="A0A940SRG5"/>
<comment type="caution">
    <text evidence="11">The sequence shown here is derived from an EMBL/GenBank/DDBJ whole genome shotgun (WGS) entry which is preliminary data.</text>
</comment>
<feature type="transmembrane region" description="Helical" evidence="9">
    <location>
        <begin position="104"/>
        <end position="122"/>
    </location>
</feature>
<keyword evidence="7 8" id="KW-0472">Membrane</keyword>
<dbReference type="InterPro" id="IPR051088">
    <property type="entry name" value="PTS_Sugar-EIIC/EIIB"/>
</dbReference>
<feature type="transmembrane region" description="Helical" evidence="9">
    <location>
        <begin position="223"/>
        <end position="243"/>
    </location>
</feature>
<dbReference type="Pfam" id="PF02378">
    <property type="entry name" value="PTS_EIIC"/>
    <property type="match status" value="1"/>
</dbReference>
<organism evidence="11 12">
    <name type="scientific">Vagococcus allomyrinae</name>
    <dbReference type="NCBI Taxonomy" id="2794353"/>
    <lineage>
        <taxon>Bacteria</taxon>
        <taxon>Bacillati</taxon>
        <taxon>Bacillota</taxon>
        <taxon>Bacilli</taxon>
        <taxon>Lactobacillales</taxon>
        <taxon>Enterococcaceae</taxon>
        <taxon>Vagococcus</taxon>
    </lineage>
</organism>
<dbReference type="Proteomes" id="UP000674938">
    <property type="component" value="Unassembled WGS sequence"/>
</dbReference>
<proteinExistence type="predicted"/>
<evidence type="ECO:0000256" key="8">
    <source>
        <dbReference type="PIRNR" id="PIRNR006351"/>
    </source>
</evidence>
<dbReference type="PANTHER" id="PTHR33989">
    <property type="match status" value="1"/>
</dbReference>
<evidence type="ECO:0000256" key="4">
    <source>
        <dbReference type="ARBA" id="ARBA00022597"/>
    </source>
</evidence>
<evidence type="ECO:0000256" key="6">
    <source>
        <dbReference type="ARBA" id="ARBA00022989"/>
    </source>
</evidence>
<dbReference type="PIRSF" id="PIRSF006351">
    <property type="entry name" value="PTS_EIIC-Cellobiose"/>
    <property type="match status" value="1"/>
</dbReference>
<dbReference type="InterPro" id="IPR004501">
    <property type="entry name" value="PTS_EIIC_3"/>
</dbReference>
<feature type="transmembrane region" description="Helical" evidence="9">
    <location>
        <begin position="352"/>
        <end position="376"/>
    </location>
</feature>